<gene>
    <name evidence="1" type="ORF">CPY51_06395</name>
</gene>
<evidence type="ECO:0000313" key="2">
    <source>
        <dbReference type="Proteomes" id="UP000248925"/>
    </source>
</evidence>
<name>A0A2W4CXB9_9HYPH</name>
<accession>A0A2W4CXB9</accession>
<reference evidence="1 2" key="1">
    <citation type="journal article" date="2018" name="Sci. Rep.">
        <title>Rhizobium tumorigenes sp. nov., a novel plant tumorigenic bacterium isolated from cane gall tumors on thornless blackberry.</title>
        <authorList>
            <person name="Kuzmanovi N."/>
            <person name="Smalla K."/>
            <person name="Gronow S."/>
            <person name="PuBawska J."/>
        </authorList>
    </citation>
    <scope>NUCLEOTIDE SEQUENCE [LARGE SCALE GENOMIC DNA]</scope>
    <source>
        <strain evidence="1 2">CCBAU 85046</strain>
    </source>
</reference>
<keyword evidence="2" id="KW-1185">Reference proteome</keyword>
<dbReference type="EMBL" id="PCDP01000019">
    <property type="protein sequence ID" value="PZM15458.1"/>
    <property type="molecule type" value="Genomic_DNA"/>
</dbReference>
<evidence type="ECO:0000313" key="1">
    <source>
        <dbReference type="EMBL" id="PZM15458.1"/>
    </source>
</evidence>
<proteinExistence type="predicted"/>
<dbReference type="AlphaFoldDB" id="A0A2W4CXB9"/>
<sequence>MTGIGIRIPKKFDNASTEFEVRYYARSKTGMRTLNGDEGLEQINSYRHPAGELRPAWHAEVIKTRDVLLSELTTPDDALVAVLFDIRKGFHFAVRDELKRKWAETVP</sequence>
<dbReference type="Proteomes" id="UP000248925">
    <property type="component" value="Unassembled WGS sequence"/>
</dbReference>
<protein>
    <submittedName>
        <fullName evidence="1">Uncharacterized protein</fullName>
    </submittedName>
</protein>
<comment type="caution">
    <text evidence="1">The sequence shown here is derived from an EMBL/GenBank/DDBJ whole genome shotgun (WGS) entry which is preliminary data.</text>
</comment>
<organism evidence="1 2">
    <name type="scientific">Rhizobium tubonense</name>
    <dbReference type="NCBI Taxonomy" id="484088"/>
    <lineage>
        <taxon>Bacteria</taxon>
        <taxon>Pseudomonadati</taxon>
        <taxon>Pseudomonadota</taxon>
        <taxon>Alphaproteobacteria</taxon>
        <taxon>Hyphomicrobiales</taxon>
        <taxon>Rhizobiaceae</taxon>
        <taxon>Rhizobium/Agrobacterium group</taxon>
        <taxon>Rhizobium</taxon>
    </lineage>
</organism>